<evidence type="ECO:0000256" key="8">
    <source>
        <dbReference type="RuleBase" id="RU003345"/>
    </source>
</evidence>
<dbReference type="PROSITE" id="PS00687">
    <property type="entry name" value="ALDEHYDE_DEHYDR_GLU"/>
    <property type="match status" value="1"/>
</dbReference>
<evidence type="ECO:0000256" key="5">
    <source>
        <dbReference type="PIRNR" id="PIRNR036492"/>
    </source>
</evidence>
<evidence type="ECO:0000313" key="12">
    <source>
        <dbReference type="Proteomes" id="UP000076632"/>
    </source>
</evidence>
<dbReference type="OMA" id="EIDWCKQ"/>
<keyword evidence="12" id="KW-1185">Reference proteome</keyword>
<evidence type="ECO:0000256" key="3">
    <source>
        <dbReference type="ARBA" id="ARBA00023002"/>
    </source>
</evidence>
<dbReference type="GO" id="GO:0047770">
    <property type="term" value="F:carboxylate reductase activity"/>
    <property type="evidence" value="ECO:0007669"/>
    <property type="project" value="EnsemblFungi"/>
</dbReference>
<dbReference type="InterPro" id="IPR016163">
    <property type="entry name" value="Ald_DH_C"/>
</dbReference>
<evidence type="ECO:0000256" key="7">
    <source>
        <dbReference type="PROSITE-ProRule" id="PRU10007"/>
    </source>
</evidence>
<keyword evidence="9" id="KW-0812">Transmembrane</keyword>
<dbReference type="GO" id="GO:0006744">
    <property type="term" value="P:ubiquinone biosynthetic process"/>
    <property type="evidence" value="ECO:0007669"/>
    <property type="project" value="EnsemblFungi"/>
</dbReference>
<dbReference type="GO" id="GO:0005741">
    <property type="term" value="C:mitochondrial outer membrane"/>
    <property type="evidence" value="ECO:0007669"/>
    <property type="project" value="EnsemblFungi"/>
</dbReference>
<dbReference type="InterPro" id="IPR016161">
    <property type="entry name" value="Ald_DH/histidinol_DH"/>
</dbReference>
<organism evidence="11 12">
    <name type="scientific">Xylona heveae (strain CBS 132557 / TC161)</name>
    <dbReference type="NCBI Taxonomy" id="1328760"/>
    <lineage>
        <taxon>Eukaryota</taxon>
        <taxon>Fungi</taxon>
        <taxon>Dikarya</taxon>
        <taxon>Ascomycota</taxon>
        <taxon>Pezizomycotina</taxon>
        <taxon>Xylonomycetes</taxon>
        <taxon>Xylonales</taxon>
        <taxon>Xylonaceae</taxon>
        <taxon>Xylona</taxon>
    </lineage>
</organism>
<dbReference type="CDD" id="cd07135">
    <property type="entry name" value="ALDH_F14-YMR110C"/>
    <property type="match status" value="1"/>
</dbReference>
<dbReference type="STRING" id="1328760.A0A164ZG16"/>
<dbReference type="Gene3D" id="3.40.309.10">
    <property type="entry name" value="Aldehyde Dehydrogenase, Chain A, domain 2"/>
    <property type="match status" value="1"/>
</dbReference>
<dbReference type="GO" id="GO:0018484">
    <property type="term" value="F:4-hydroxybenzaldehyde dehydrogenase (NAD+) activity"/>
    <property type="evidence" value="ECO:0007669"/>
    <property type="project" value="EnsemblFungi"/>
</dbReference>
<dbReference type="GO" id="GO:0005811">
    <property type="term" value="C:lipid droplet"/>
    <property type="evidence" value="ECO:0007669"/>
    <property type="project" value="EnsemblFungi"/>
</dbReference>
<dbReference type="InterPro" id="IPR012394">
    <property type="entry name" value="Aldehyde_DH_NAD(P)"/>
</dbReference>
<comment type="similarity">
    <text evidence="1 5 8">Belongs to the aldehyde dehydrogenase family.</text>
</comment>
<feature type="domain" description="Aldehyde dehydrogenase" evidence="10">
    <location>
        <begin position="13"/>
        <end position="441"/>
    </location>
</feature>
<dbReference type="PANTHER" id="PTHR43570:SF11">
    <property type="entry name" value="ALDEHYDE DEHYDROGENASE"/>
    <property type="match status" value="1"/>
</dbReference>
<sequence length="525" mass="57327">MDSAEDLVYTPAENIPRIASEKRAFFNTHKTKSIEYRLVQLRKLYWGIKDNEEALIKALQQDLGKPPFEALIMEIGWCAGDALFTSNKLREWAKDEKAPDIPLLNAPLCPKIRKVPLGSVLILGAFNFPLLLSIGPLIGAIAAGNTAVLKPSENAPATAIVMERIVSGYLDPSAYTVVQGGVAESTVLLDQKWDKIFYTGGASVAKIIAKKAAETLTPVTLELGGKNPAIVTKNADIRIAARRLLWGKIVNAGQVCISQNYTLVDKEVLPTFISELKATYAEFFPHGVKASTDYARIVNERHFQRIKAMLDNTKGKILLGGATDESERFIEPTVVQVDDVNDSLITEESFGPLIPILPVNDVDEAIRIINQVQDTPLGLYPFGTKTETEKILLETRSGGASVNDAYFHGSIPTLEFGGVGESGQGSYRGKASFDCFSHRRSITTTPTWLESVLSLRYPPYAGKLEKLALLGGERPNFDRDGQVQISLLTRILALGAKSLQGGIIRYLLIIIAAVAAKKYLNQTGN</sequence>
<proteinExistence type="inferred from homology"/>
<dbReference type="GO" id="GO:0046185">
    <property type="term" value="P:aldehyde catabolic process"/>
    <property type="evidence" value="ECO:0007669"/>
    <property type="project" value="EnsemblFungi"/>
</dbReference>
<evidence type="ECO:0000256" key="1">
    <source>
        <dbReference type="ARBA" id="ARBA00009986"/>
    </source>
</evidence>
<keyword evidence="2" id="KW-0125">Carotenoid biosynthesis</keyword>
<dbReference type="FunFam" id="3.40.309.10:FF:000025">
    <property type="entry name" value="Aldehyde dehydrogenase"/>
    <property type="match status" value="1"/>
</dbReference>
<protein>
    <recommendedName>
        <fullName evidence="5">Aldehyde dehydrogenase</fullName>
    </recommendedName>
</protein>
<dbReference type="Gene3D" id="3.40.605.10">
    <property type="entry name" value="Aldehyde Dehydrogenase, Chain A, domain 1"/>
    <property type="match status" value="1"/>
</dbReference>
<evidence type="ECO:0000259" key="10">
    <source>
        <dbReference type="Pfam" id="PF00171"/>
    </source>
</evidence>
<dbReference type="FunCoup" id="A0A164ZG16">
    <property type="interactions" value="431"/>
</dbReference>
<dbReference type="SUPFAM" id="SSF53720">
    <property type="entry name" value="ALDH-like"/>
    <property type="match status" value="1"/>
</dbReference>
<dbReference type="GeneID" id="28898734"/>
<gene>
    <name evidence="11" type="ORF">L228DRAFT_251618</name>
</gene>
<dbReference type="Pfam" id="PF00171">
    <property type="entry name" value="Aldedh"/>
    <property type="match status" value="1"/>
</dbReference>
<evidence type="ECO:0000256" key="2">
    <source>
        <dbReference type="ARBA" id="ARBA00022746"/>
    </source>
</evidence>
<feature type="transmembrane region" description="Helical" evidence="9">
    <location>
        <begin position="120"/>
        <end position="143"/>
    </location>
</feature>
<keyword evidence="3 5" id="KW-0560">Oxidoreductase</keyword>
<evidence type="ECO:0000313" key="11">
    <source>
        <dbReference type="EMBL" id="KZF19057.1"/>
    </source>
</evidence>
<feature type="active site" evidence="6 7">
    <location>
        <position position="222"/>
    </location>
</feature>
<evidence type="ECO:0000256" key="9">
    <source>
        <dbReference type="SAM" id="Phobius"/>
    </source>
</evidence>
<reference evidence="11 12" key="1">
    <citation type="journal article" date="2016" name="Fungal Biol.">
        <title>The genome of Xylona heveae provides a window into fungal endophytism.</title>
        <authorList>
            <person name="Gazis R."/>
            <person name="Kuo A."/>
            <person name="Riley R."/>
            <person name="LaButti K."/>
            <person name="Lipzen A."/>
            <person name="Lin J."/>
            <person name="Amirebrahimi M."/>
            <person name="Hesse C.N."/>
            <person name="Spatafora J.W."/>
            <person name="Henrissat B."/>
            <person name="Hainaut M."/>
            <person name="Grigoriev I.V."/>
            <person name="Hibbett D.S."/>
        </authorList>
    </citation>
    <scope>NUCLEOTIDE SEQUENCE [LARGE SCALE GENOMIC DNA]</scope>
    <source>
        <strain evidence="11 12">TC161</strain>
    </source>
</reference>
<accession>A0A164ZG16</accession>
<dbReference type="GO" id="GO:0006665">
    <property type="term" value="P:sphingolipid metabolic process"/>
    <property type="evidence" value="ECO:0007669"/>
    <property type="project" value="EnsemblFungi"/>
</dbReference>
<dbReference type="InterPro" id="IPR029510">
    <property type="entry name" value="Ald_DH_CS_GLU"/>
</dbReference>
<dbReference type="GO" id="GO:0016117">
    <property type="term" value="P:carotenoid biosynthetic process"/>
    <property type="evidence" value="ECO:0007669"/>
    <property type="project" value="UniProtKB-KW"/>
</dbReference>
<name>A0A164ZG16_XYLHT</name>
<evidence type="ECO:0000256" key="4">
    <source>
        <dbReference type="ARBA" id="ARBA00023027"/>
    </source>
</evidence>
<dbReference type="AlphaFoldDB" id="A0A164ZG16"/>
<dbReference type="PIRSF" id="PIRSF036492">
    <property type="entry name" value="ALDH"/>
    <property type="match status" value="1"/>
</dbReference>
<dbReference type="FunFam" id="3.40.605.10:FF:000004">
    <property type="entry name" value="Aldehyde dehydrogenase"/>
    <property type="match status" value="1"/>
</dbReference>
<keyword evidence="4" id="KW-0520">NAD</keyword>
<dbReference type="OrthoDB" id="440325at2759"/>
<dbReference type="EMBL" id="KV407468">
    <property type="protein sequence ID" value="KZF19057.1"/>
    <property type="molecule type" value="Genomic_DNA"/>
</dbReference>
<evidence type="ECO:0000256" key="6">
    <source>
        <dbReference type="PIRSR" id="PIRSR036492-1"/>
    </source>
</evidence>
<dbReference type="InParanoid" id="A0A164ZG16"/>
<feature type="active site" evidence="6">
    <location>
        <position position="256"/>
    </location>
</feature>
<dbReference type="InterPro" id="IPR016162">
    <property type="entry name" value="Ald_DH_N"/>
</dbReference>
<dbReference type="RefSeq" id="XP_018184612.1">
    <property type="nucleotide sequence ID" value="XM_018333597.1"/>
</dbReference>
<keyword evidence="9" id="KW-0472">Membrane</keyword>
<dbReference type="Proteomes" id="UP000076632">
    <property type="component" value="Unassembled WGS sequence"/>
</dbReference>
<keyword evidence="9" id="KW-1133">Transmembrane helix</keyword>
<dbReference type="InterPro" id="IPR015590">
    <property type="entry name" value="Aldehyde_DH_dom"/>
</dbReference>
<dbReference type="PANTHER" id="PTHR43570">
    <property type="entry name" value="ALDEHYDE DEHYDROGENASE"/>
    <property type="match status" value="1"/>
</dbReference>